<sequence length="178" mass="20598">MVDNLSHIKVKLVVHHLQTNCHICIDEVFLITEFHFILGSRCIDLLIGNFRSHSVLINHNLINRLHLTWKLVAIEDVLFNTWEGLVDDCFQYCRFDSVVFDIAIIYCVALFFFSGFLIVFHTFLVISFDIDNGSFAAVIGSSFKNDFLLIFEFVINCRWQGHCVKEFDIVVSCIELSI</sequence>
<feature type="transmembrane region" description="Helical" evidence="1">
    <location>
        <begin position="103"/>
        <end position="126"/>
    </location>
</feature>
<reference evidence="2 3" key="1">
    <citation type="submission" date="2016-01" db="EMBL/GenBank/DDBJ databases">
        <title>Highly variable Streptococcus oralis are common among viridans streptococci isolated from primates.</title>
        <authorList>
            <person name="Denapaite D."/>
            <person name="Rieger M."/>
            <person name="Koendgen S."/>
            <person name="Brueckner R."/>
            <person name="Ochigava I."/>
            <person name="Kappeler P."/>
            <person name="Maetz-Rensing K."/>
            <person name="Leendertz F."/>
            <person name="Hakenbeck R."/>
        </authorList>
    </citation>
    <scope>NUCLEOTIDE SEQUENCE [LARGE SCALE GENOMIC DNA]</scope>
    <source>
        <strain evidence="2 3">DD18</strain>
    </source>
</reference>
<dbReference type="EMBL" id="LQZF01000040">
    <property type="protein sequence ID" value="KXU14594.1"/>
    <property type="molecule type" value="Genomic_DNA"/>
</dbReference>
<evidence type="ECO:0000313" key="2">
    <source>
        <dbReference type="EMBL" id="KXU14594.1"/>
    </source>
</evidence>
<protein>
    <submittedName>
        <fullName evidence="2">Uncharacterized protein</fullName>
    </submittedName>
</protein>
<comment type="caution">
    <text evidence="2">The sequence shown here is derived from an EMBL/GenBank/DDBJ whole genome shotgun (WGS) entry which is preliminary data.</text>
</comment>
<dbReference type="Proteomes" id="UP000072578">
    <property type="component" value="Unassembled WGS sequence"/>
</dbReference>
<proteinExistence type="predicted"/>
<evidence type="ECO:0000313" key="3">
    <source>
        <dbReference type="Proteomes" id="UP000072578"/>
    </source>
</evidence>
<accession>A0A139RIP0</accession>
<organism evidence="2 3">
    <name type="scientific">Streptococcus infantis</name>
    <dbReference type="NCBI Taxonomy" id="68892"/>
    <lineage>
        <taxon>Bacteria</taxon>
        <taxon>Bacillati</taxon>
        <taxon>Bacillota</taxon>
        <taxon>Bacilli</taxon>
        <taxon>Lactobacillales</taxon>
        <taxon>Streptococcaceae</taxon>
        <taxon>Streptococcus</taxon>
    </lineage>
</organism>
<evidence type="ECO:0000256" key="1">
    <source>
        <dbReference type="SAM" id="Phobius"/>
    </source>
</evidence>
<name>A0A139RIP0_9STRE</name>
<dbReference type="AlphaFoldDB" id="A0A139RIP0"/>
<keyword evidence="1" id="KW-0812">Transmembrane</keyword>
<gene>
    <name evidence="2" type="ORF">SINDD18_00375</name>
</gene>
<keyword evidence="1" id="KW-1133">Transmembrane helix</keyword>
<keyword evidence="1" id="KW-0472">Membrane</keyword>